<comment type="caution">
    <text evidence="1">The sequence shown here is derived from an EMBL/GenBank/DDBJ whole genome shotgun (WGS) entry which is preliminary data.</text>
</comment>
<sequence length="92" mass="9411">MALADEQSPVVAFIAPAALSVITTHEPACTASLDVVPLADEQLTSTPTNGAAASTTSALGRNNFKTSLWVRFASAHAAADDTQPSLESADAR</sequence>
<evidence type="ECO:0000313" key="2">
    <source>
        <dbReference type="Proteomes" id="UP000612956"/>
    </source>
</evidence>
<accession>A0A917QM85</accession>
<organism evidence="1 2">
    <name type="scientific">Nocardia camponoti</name>
    <dbReference type="NCBI Taxonomy" id="1616106"/>
    <lineage>
        <taxon>Bacteria</taxon>
        <taxon>Bacillati</taxon>
        <taxon>Actinomycetota</taxon>
        <taxon>Actinomycetes</taxon>
        <taxon>Mycobacteriales</taxon>
        <taxon>Nocardiaceae</taxon>
        <taxon>Nocardia</taxon>
    </lineage>
</organism>
<name>A0A917QM85_9NOCA</name>
<dbReference type="AlphaFoldDB" id="A0A917QM85"/>
<gene>
    <name evidence="1" type="ORF">GCM10011591_33590</name>
</gene>
<protein>
    <submittedName>
        <fullName evidence="1">Uncharacterized protein</fullName>
    </submittedName>
</protein>
<evidence type="ECO:0000313" key="1">
    <source>
        <dbReference type="EMBL" id="GGK58661.1"/>
    </source>
</evidence>
<proteinExistence type="predicted"/>
<reference evidence="1" key="1">
    <citation type="journal article" date="2014" name="Int. J. Syst. Evol. Microbiol.">
        <title>Complete genome sequence of Corynebacterium casei LMG S-19264T (=DSM 44701T), isolated from a smear-ripened cheese.</title>
        <authorList>
            <consortium name="US DOE Joint Genome Institute (JGI-PGF)"/>
            <person name="Walter F."/>
            <person name="Albersmeier A."/>
            <person name="Kalinowski J."/>
            <person name="Ruckert C."/>
        </authorList>
    </citation>
    <scope>NUCLEOTIDE SEQUENCE</scope>
    <source>
        <strain evidence="1">CGMCC 4.7278</strain>
    </source>
</reference>
<dbReference type="EMBL" id="BMMW01000003">
    <property type="protein sequence ID" value="GGK58661.1"/>
    <property type="molecule type" value="Genomic_DNA"/>
</dbReference>
<dbReference type="Proteomes" id="UP000612956">
    <property type="component" value="Unassembled WGS sequence"/>
</dbReference>
<keyword evidence="2" id="KW-1185">Reference proteome</keyword>
<reference evidence="1" key="2">
    <citation type="submission" date="2020-09" db="EMBL/GenBank/DDBJ databases">
        <authorList>
            <person name="Sun Q."/>
            <person name="Zhou Y."/>
        </authorList>
    </citation>
    <scope>NUCLEOTIDE SEQUENCE</scope>
    <source>
        <strain evidence="1">CGMCC 4.7278</strain>
    </source>
</reference>